<feature type="compositionally biased region" description="Basic and acidic residues" evidence="1">
    <location>
        <begin position="59"/>
        <end position="74"/>
    </location>
</feature>
<dbReference type="Proteomes" id="UP000248423">
    <property type="component" value="Unassembled WGS sequence"/>
</dbReference>
<name>A0A319DXL8_ASPSB</name>
<protein>
    <submittedName>
        <fullName evidence="2">Uncharacterized protein</fullName>
    </submittedName>
</protein>
<feature type="compositionally biased region" description="Low complexity" evidence="1">
    <location>
        <begin position="10"/>
        <end position="27"/>
    </location>
</feature>
<feature type="region of interest" description="Disordered" evidence="1">
    <location>
        <begin position="1"/>
        <end position="78"/>
    </location>
</feature>
<accession>A0A319DXL8</accession>
<keyword evidence="3" id="KW-1185">Reference proteome</keyword>
<dbReference type="OrthoDB" id="4186247at2759"/>
<evidence type="ECO:0000313" key="2">
    <source>
        <dbReference type="EMBL" id="PYI02526.1"/>
    </source>
</evidence>
<evidence type="ECO:0000313" key="3">
    <source>
        <dbReference type="Proteomes" id="UP000248423"/>
    </source>
</evidence>
<dbReference type="AlphaFoldDB" id="A0A319DXL8"/>
<proteinExistence type="predicted"/>
<dbReference type="VEuPathDB" id="FungiDB:BO78DRAFT_400435"/>
<organism evidence="2 3">
    <name type="scientific">Aspergillus sclerotiicarbonarius (strain CBS 121057 / IBT 28362)</name>
    <dbReference type="NCBI Taxonomy" id="1448318"/>
    <lineage>
        <taxon>Eukaryota</taxon>
        <taxon>Fungi</taxon>
        <taxon>Dikarya</taxon>
        <taxon>Ascomycota</taxon>
        <taxon>Pezizomycotina</taxon>
        <taxon>Eurotiomycetes</taxon>
        <taxon>Eurotiomycetidae</taxon>
        <taxon>Eurotiales</taxon>
        <taxon>Aspergillaceae</taxon>
        <taxon>Aspergillus</taxon>
        <taxon>Aspergillus subgen. Circumdati</taxon>
    </lineage>
</organism>
<gene>
    <name evidence="2" type="ORF">BO78DRAFT_400435</name>
</gene>
<sequence>MSDSTVPDEASSARGTLASSAGGSLASQTETARVRLSASSGLSHASAHSAIDYDASDTASDHHPPAEERSHFSDDTDDTDIMEEYDVVSGASSPSSVSFQLVEPEREKLYPIAVTMFVGNPRPQADRPIHLSCIVLSSQWRQDFFPGSCRNKADKAAKCKDIVRYNEQYLSQIAKYSCAVCTKPTTARKFVHQPIMFTRTSKSGLEDGPRRRLIMRLGQLVHCRWKFPDMNATLGGAAEAQVFEVAVPVCSKNSCSVTARTSAHRLISSLIPTIPELDIATLDLEMVIPTGEIGAAGTGGEWTPDGAEVLVRKLGPDCVPLE</sequence>
<evidence type="ECO:0000256" key="1">
    <source>
        <dbReference type="SAM" id="MobiDB-lite"/>
    </source>
</evidence>
<feature type="compositionally biased region" description="Low complexity" evidence="1">
    <location>
        <begin position="36"/>
        <end position="50"/>
    </location>
</feature>
<dbReference type="EMBL" id="KZ826393">
    <property type="protein sequence ID" value="PYI02526.1"/>
    <property type="molecule type" value="Genomic_DNA"/>
</dbReference>
<reference evidence="2 3" key="1">
    <citation type="submission" date="2018-02" db="EMBL/GenBank/DDBJ databases">
        <title>The genomes of Aspergillus section Nigri reveals drivers in fungal speciation.</title>
        <authorList>
            <consortium name="DOE Joint Genome Institute"/>
            <person name="Vesth T.C."/>
            <person name="Nybo J."/>
            <person name="Theobald S."/>
            <person name="Brandl J."/>
            <person name="Frisvad J.C."/>
            <person name="Nielsen K.F."/>
            <person name="Lyhne E.K."/>
            <person name="Kogle M.E."/>
            <person name="Kuo A."/>
            <person name="Riley R."/>
            <person name="Clum A."/>
            <person name="Nolan M."/>
            <person name="Lipzen A."/>
            <person name="Salamov A."/>
            <person name="Henrissat B."/>
            <person name="Wiebenga A."/>
            <person name="De vries R.P."/>
            <person name="Grigoriev I.V."/>
            <person name="Mortensen U.H."/>
            <person name="Andersen M.R."/>
            <person name="Baker S.E."/>
        </authorList>
    </citation>
    <scope>NUCLEOTIDE SEQUENCE [LARGE SCALE GENOMIC DNA]</scope>
    <source>
        <strain evidence="2 3">CBS 121057</strain>
    </source>
</reference>